<evidence type="ECO:0000259" key="1">
    <source>
        <dbReference type="Pfam" id="PF10543"/>
    </source>
</evidence>
<organism evidence="2 3">
    <name type="scientific">Holtiella tumoricola</name>
    <dbReference type="NCBI Taxonomy" id="3018743"/>
    <lineage>
        <taxon>Bacteria</taxon>
        <taxon>Bacillati</taxon>
        <taxon>Bacillota</taxon>
        <taxon>Clostridia</taxon>
        <taxon>Lachnospirales</taxon>
        <taxon>Cellulosilyticaceae</taxon>
        <taxon>Holtiella</taxon>
    </lineage>
</organism>
<gene>
    <name evidence="2" type="ORF">PBV87_02610</name>
</gene>
<sequence length="245" mass="28551">MPKNALVKKENLHRPVMFKGQTVITTKDLASAYEATEQHIQQNFNNNQDKFEKGKHYILLQGSDLKEFKRQFDDIEVALGISKYASQLYLWTERGASRHCKILDTDKAWEQFDYLEEVYFKVKEQTLDINKTLAEFKGQIIGLVDEQIGNAIKQVEKKCSEYYKPSCADKSSISSYIKKRLDITKANEEYELVKERVLIRLGASKWEDVDVETLRNSMDIIDESIRVLKMERPYEQTSLFDKKGA</sequence>
<feature type="domain" description="KilA-N DNA-binding" evidence="1">
    <location>
        <begin position="15"/>
        <end position="102"/>
    </location>
</feature>
<dbReference type="EMBL" id="JAQIFT010000012">
    <property type="protein sequence ID" value="MDA3730397.1"/>
    <property type="molecule type" value="Genomic_DNA"/>
</dbReference>
<evidence type="ECO:0000313" key="2">
    <source>
        <dbReference type="EMBL" id="MDA3730397.1"/>
    </source>
</evidence>
<proteinExistence type="predicted"/>
<accession>A0AA42IZ98</accession>
<keyword evidence="3" id="KW-1185">Reference proteome</keyword>
<dbReference type="AlphaFoldDB" id="A0AA42IZ98"/>
<dbReference type="InterPro" id="IPR018873">
    <property type="entry name" value="KilA-N_DNA-bd_domain"/>
</dbReference>
<comment type="caution">
    <text evidence="2">The sequence shown here is derived from an EMBL/GenBank/DDBJ whole genome shotgun (WGS) entry which is preliminary data.</text>
</comment>
<dbReference type="Pfam" id="PF10543">
    <property type="entry name" value="ORF6N"/>
    <property type="match status" value="1"/>
</dbReference>
<name>A0AA42IZ98_9FIRM</name>
<dbReference type="Proteomes" id="UP001169242">
    <property type="component" value="Unassembled WGS sequence"/>
</dbReference>
<reference evidence="2" key="1">
    <citation type="journal article" date="2023" name="Int. J. Syst. Evol. Microbiol.">
        <title>&lt;i&gt;Holtiella tumoricola&lt;/i&gt; gen. nov. sp. nov., isolated from a human clinical sample.</title>
        <authorList>
            <person name="Allen-Vercoe E."/>
            <person name="Daigneault M.C."/>
            <person name="Vancuren S.J."/>
            <person name="Cochrane K."/>
            <person name="O'Neal L.L."/>
            <person name="Sankaranarayanan K."/>
            <person name="Lawson P.A."/>
        </authorList>
    </citation>
    <scope>NUCLEOTIDE SEQUENCE</scope>
    <source>
        <strain evidence="2">CC70A</strain>
    </source>
</reference>
<protein>
    <submittedName>
        <fullName evidence="2">ORF6N domain-containing protein</fullName>
    </submittedName>
</protein>
<evidence type="ECO:0000313" key="3">
    <source>
        <dbReference type="Proteomes" id="UP001169242"/>
    </source>
</evidence>
<dbReference type="RefSeq" id="WP_271011044.1">
    <property type="nucleotide sequence ID" value="NZ_JAQIFT010000012.1"/>
</dbReference>